<reference evidence="1 2" key="1">
    <citation type="journal article" date="2016" name="Nat. Commun.">
        <title>Thousands of microbial genomes shed light on interconnected biogeochemical processes in an aquifer system.</title>
        <authorList>
            <person name="Anantharaman K."/>
            <person name="Brown C.T."/>
            <person name="Hug L.A."/>
            <person name="Sharon I."/>
            <person name="Castelle C.J."/>
            <person name="Probst A.J."/>
            <person name="Thomas B.C."/>
            <person name="Singh A."/>
            <person name="Wilkins M.J."/>
            <person name="Karaoz U."/>
            <person name="Brodie E.L."/>
            <person name="Williams K.H."/>
            <person name="Hubbard S.S."/>
            <person name="Banfield J.F."/>
        </authorList>
    </citation>
    <scope>NUCLEOTIDE SEQUENCE [LARGE SCALE GENOMIC DNA]</scope>
</reference>
<name>A0A1F8DV10_9BACT</name>
<accession>A0A1F8DV10</accession>
<dbReference type="Proteomes" id="UP000176422">
    <property type="component" value="Unassembled WGS sequence"/>
</dbReference>
<evidence type="ECO:0000313" key="1">
    <source>
        <dbReference type="EMBL" id="OGM92457.1"/>
    </source>
</evidence>
<evidence type="ECO:0000313" key="2">
    <source>
        <dbReference type="Proteomes" id="UP000176422"/>
    </source>
</evidence>
<sequence>MNVKIKLGLQLFAITVLSIAIAMVAREGLAWTSPSINPPGGSGTLKADGGNIGIGITTPSQKLDVDGYVKGTGMCIGASCITAWPTGGAGGSGTVNYAAKWTSSSALGNSVIYDNGTNIGIGTASPDANYRITTSGGGIKAENSSASQPAGYFSNAGGGPAITANTGGITLGGVNRTSWPTYTAGTGISIVGTTITNTGLTSESDPSTGTLNTSGNTLCRSDSSGVIQCTSAETDPSTGTLNTGGNQWCKSDSSGVIQCTYSGFPSASTAMYTLRYNGADWISNSAIQSDGTYVGIGTVPYASYALNVNQNIAINGTVVARRDGSNAYLFPWGSGYGTNSVYLGGGSVTNFVNPSGKIGAASFCDASLNNCRSMPLISASGVCMTLVSGVWAAQNTTTGGATCNGALHQLVTCPSGTTKIQTMILDNSGKGGEGAICIKL</sequence>
<organism evidence="1 2">
    <name type="scientific">Candidatus Wolfebacteria bacterium RIFOXYB1_FULL_54_12</name>
    <dbReference type="NCBI Taxonomy" id="1802559"/>
    <lineage>
        <taxon>Bacteria</taxon>
        <taxon>Candidatus Wolfeibacteriota</taxon>
    </lineage>
</organism>
<protein>
    <submittedName>
        <fullName evidence="1">Uncharacterized protein</fullName>
    </submittedName>
</protein>
<dbReference type="EMBL" id="MGIT01000006">
    <property type="protein sequence ID" value="OGM92457.1"/>
    <property type="molecule type" value="Genomic_DNA"/>
</dbReference>
<proteinExistence type="predicted"/>
<dbReference type="AlphaFoldDB" id="A0A1F8DV10"/>
<comment type="caution">
    <text evidence="1">The sequence shown here is derived from an EMBL/GenBank/DDBJ whole genome shotgun (WGS) entry which is preliminary data.</text>
</comment>
<gene>
    <name evidence="1" type="ORF">A2372_00210</name>
</gene>